<accession>A0A397SNW8</accession>
<evidence type="ECO:0000313" key="2">
    <source>
        <dbReference type="Proteomes" id="UP000265703"/>
    </source>
</evidence>
<name>A0A397SNW8_9GLOM</name>
<proteinExistence type="predicted"/>
<evidence type="ECO:0000313" key="1">
    <source>
        <dbReference type="EMBL" id="RIA87698.1"/>
    </source>
</evidence>
<dbReference type="OrthoDB" id="2421327at2759"/>
<keyword evidence="2" id="KW-1185">Reference proteome</keyword>
<reference evidence="1 2" key="1">
    <citation type="submission" date="2018-06" db="EMBL/GenBank/DDBJ databases">
        <title>Comparative genomics reveals the genomic features of Rhizophagus irregularis, R. cerebriforme, R. diaphanum and Gigaspora rosea, and their symbiotic lifestyle signature.</title>
        <authorList>
            <person name="Morin E."/>
            <person name="San Clemente H."/>
            <person name="Chen E.C.H."/>
            <person name="De La Providencia I."/>
            <person name="Hainaut M."/>
            <person name="Kuo A."/>
            <person name="Kohler A."/>
            <person name="Murat C."/>
            <person name="Tang N."/>
            <person name="Roy S."/>
            <person name="Loubradou J."/>
            <person name="Henrissat B."/>
            <person name="Grigoriev I.V."/>
            <person name="Corradi N."/>
            <person name="Roux C."/>
            <person name="Martin F.M."/>
        </authorList>
    </citation>
    <scope>NUCLEOTIDE SEQUENCE [LARGE SCALE GENOMIC DNA]</scope>
    <source>
        <strain evidence="1 2">DAOM 227022</strain>
    </source>
</reference>
<protein>
    <submittedName>
        <fullName evidence="1">Uncharacterized protein</fullName>
    </submittedName>
</protein>
<dbReference type="EMBL" id="QKYT01000297">
    <property type="protein sequence ID" value="RIA87698.1"/>
    <property type="molecule type" value="Genomic_DNA"/>
</dbReference>
<dbReference type="Proteomes" id="UP000265703">
    <property type="component" value="Unassembled WGS sequence"/>
</dbReference>
<sequence>MVFGTEVIRTNDFVRLTLEEDEVSSNKSLEMEFFRIVTMYRLKNNQIQFTGDLYVRKYEGDNIIKELGMSEDDERLQRMLTIGSYKYIPKNFSQEEYTVDMEDLAGRFYIDWEELTEPMNLTEETEEKFSKNIDDYSVVQEKKLENYDNYDDESDSQMSDIESLSTITDLNQSFINSIDDESSKSLNDMDNNEFMIHQNSLQLRIYDREQHGTIFPALHSEQSQV</sequence>
<dbReference type="AlphaFoldDB" id="A0A397SNW8"/>
<comment type="caution">
    <text evidence="1">The sequence shown here is derived from an EMBL/GenBank/DDBJ whole genome shotgun (WGS) entry which is preliminary data.</text>
</comment>
<gene>
    <name evidence="1" type="ORF">C1645_776621</name>
</gene>
<organism evidence="1 2">
    <name type="scientific">Glomus cerebriforme</name>
    <dbReference type="NCBI Taxonomy" id="658196"/>
    <lineage>
        <taxon>Eukaryota</taxon>
        <taxon>Fungi</taxon>
        <taxon>Fungi incertae sedis</taxon>
        <taxon>Mucoromycota</taxon>
        <taxon>Glomeromycotina</taxon>
        <taxon>Glomeromycetes</taxon>
        <taxon>Glomerales</taxon>
        <taxon>Glomeraceae</taxon>
        <taxon>Glomus</taxon>
    </lineage>
</organism>